<comment type="function">
    <text evidence="12">Flavin transferase that catalyzes the transfer of the FMN moiety of FAD and its covalent binding to the hydroxyl group of a threonine residue in a target flavoprotein.</text>
</comment>
<dbReference type="Proteomes" id="UP000638836">
    <property type="component" value="Unassembled WGS sequence"/>
</dbReference>
<dbReference type="RefSeq" id="WP_023179602.1">
    <property type="nucleotide sequence ID" value="NZ_JBELZU010000027.1"/>
</dbReference>
<name>A0ABR7TE63_9LACT</name>
<evidence type="ECO:0000256" key="1">
    <source>
        <dbReference type="ARBA" id="ARBA00001946"/>
    </source>
</evidence>
<comment type="subcellular location">
    <subcellularLocation>
        <location evidence="12">Cell inner membrane</location>
        <topology evidence="12">Lipid-anchor</topology>
        <orientation evidence="12">Periplasmic side</orientation>
    </subcellularLocation>
</comment>
<organism evidence="13 14">
    <name type="scientific">Carnobacterium inhibens</name>
    <dbReference type="NCBI Taxonomy" id="147709"/>
    <lineage>
        <taxon>Bacteria</taxon>
        <taxon>Bacillati</taxon>
        <taxon>Bacillota</taxon>
        <taxon>Bacilli</taxon>
        <taxon>Lactobacillales</taxon>
        <taxon>Carnobacteriaceae</taxon>
        <taxon>Carnobacterium</taxon>
    </lineage>
</organism>
<evidence type="ECO:0000256" key="11">
    <source>
        <dbReference type="PIRNR" id="PIRNR006268"/>
    </source>
</evidence>
<comment type="cofactor">
    <cofactor evidence="1 12">
        <name>Mg(2+)</name>
        <dbReference type="ChEBI" id="CHEBI:18420"/>
    </cofactor>
</comment>
<keyword evidence="12" id="KW-0472">Membrane</keyword>
<feature type="signal peptide" evidence="12">
    <location>
        <begin position="1"/>
        <end position="21"/>
    </location>
</feature>
<dbReference type="Pfam" id="PF02424">
    <property type="entry name" value="ApbE"/>
    <property type="match status" value="1"/>
</dbReference>
<keyword evidence="8 11" id="KW-0460">Magnesium</keyword>
<accession>A0ABR7TE63</accession>
<comment type="similarity">
    <text evidence="11 12">Belongs to the ApbE family.</text>
</comment>
<evidence type="ECO:0000313" key="13">
    <source>
        <dbReference type="EMBL" id="MBC9826280.1"/>
    </source>
</evidence>
<proteinExistence type="inferred from homology"/>
<evidence type="ECO:0000256" key="5">
    <source>
        <dbReference type="ARBA" id="ARBA00022679"/>
    </source>
</evidence>
<dbReference type="SUPFAM" id="SSF143631">
    <property type="entry name" value="ApbE-like"/>
    <property type="match status" value="1"/>
</dbReference>
<evidence type="ECO:0000256" key="6">
    <source>
        <dbReference type="ARBA" id="ARBA00022723"/>
    </source>
</evidence>
<reference evidence="13 14" key="1">
    <citation type="journal article" date="2020" name="Microorganisms">
        <title>New Insight into Antimicrobial Compounds from Food and Marine-Sourced Carnobacterium Species through Phenotype and Genome Analyses.</title>
        <authorList>
            <person name="Begrem S."/>
            <person name="Ivaniuk F."/>
            <person name="Gigout-Chevalier F."/>
            <person name="Kolypczuk L."/>
            <person name="Bonnetot S."/>
            <person name="Leroi F."/>
            <person name="Grovel O."/>
            <person name="Delbarre-Ladrat C."/>
            <person name="Passerini D."/>
        </authorList>
    </citation>
    <scope>NUCLEOTIDE SEQUENCE [LARGE SCALE GENOMIC DNA]</scope>
    <source>
        <strain evidence="13 14">MIP2551</strain>
    </source>
</reference>
<evidence type="ECO:0000256" key="2">
    <source>
        <dbReference type="ARBA" id="ARBA00011955"/>
    </source>
</evidence>
<keyword evidence="6 11" id="KW-0479">Metal-binding</keyword>
<sequence>MRKKWAGKIMVSLIAGLFLLAGCGKETSTKERSLAKEPFERTEFLMGTVVKVTIYNQDKQEALDSAFERIEELAGLITVDEASGDSEVEKINSQAGIKPVEVSDDLYYLLQAAFDYSDTTAGSFDMTIGPITELWHIGFDDARKPEQSEIDKALALVDYTKVQFDDEAQTVYLPEKDMRVDLGAIAKGFITDEVVEVLEEHEVDTAIIDLGGNVYVLGDSARGEGVAWNVGIQDPFETRGTILGSLALSDRSIVTSGIYERFLEVDGETYHHLMNPETGYPFNNELAGVSVVTEKSIDGDGLSTSLFSKGLVEGLEYVNTLENVDAIFVTKDKEVYLSDGLKDTFKLTNDDFTLKN</sequence>
<evidence type="ECO:0000256" key="7">
    <source>
        <dbReference type="ARBA" id="ARBA00022827"/>
    </source>
</evidence>
<keyword evidence="12" id="KW-0732">Signal</keyword>
<evidence type="ECO:0000256" key="12">
    <source>
        <dbReference type="RuleBase" id="RU363002"/>
    </source>
</evidence>
<dbReference type="EMBL" id="WNJQ01000015">
    <property type="protein sequence ID" value="MBC9826280.1"/>
    <property type="molecule type" value="Genomic_DNA"/>
</dbReference>
<keyword evidence="4 11" id="KW-0285">Flavoprotein</keyword>
<keyword evidence="12" id="KW-1003">Cell membrane</keyword>
<dbReference type="PANTHER" id="PTHR30040:SF2">
    <property type="entry name" value="FAD:PROTEIN FMN TRANSFERASE"/>
    <property type="match status" value="1"/>
</dbReference>
<dbReference type="PANTHER" id="PTHR30040">
    <property type="entry name" value="THIAMINE BIOSYNTHESIS LIPOPROTEIN APBE"/>
    <property type="match status" value="1"/>
</dbReference>
<keyword evidence="7 11" id="KW-0274">FAD</keyword>
<evidence type="ECO:0000256" key="4">
    <source>
        <dbReference type="ARBA" id="ARBA00022630"/>
    </source>
</evidence>
<dbReference type="EC" id="2.7.1.180" evidence="2 11"/>
<evidence type="ECO:0000256" key="10">
    <source>
        <dbReference type="ARBA" id="ARBA00048540"/>
    </source>
</evidence>
<keyword evidence="5 11" id="KW-0808">Transferase</keyword>
<dbReference type="Gene3D" id="3.10.520.10">
    <property type="entry name" value="ApbE-like domains"/>
    <property type="match status" value="1"/>
</dbReference>
<evidence type="ECO:0000256" key="3">
    <source>
        <dbReference type="ARBA" id="ARBA00016337"/>
    </source>
</evidence>
<evidence type="ECO:0000256" key="8">
    <source>
        <dbReference type="ARBA" id="ARBA00022842"/>
    </source>
</evidence>
<dbReference type="GO" id="GO:0016740">
    <property type="term" value="F:transferase activity"/>
    <property type="evidence" value="ECO:0007669"/>
    <property type="project" value="UniProtKB-KW"/>
</dbReference>
<dbReference type="PIRSF" id="PIRSF006268">
    <property type="entry name" value="ApbE"/>
    <property type="match status" value="1"/>
</dbReference>
<keyword evidence="12" id="KW-0997">Cell inner membrane</keyword>
<protein>
    <recommendedName>
        <fullName evidence="3 11">FAD:protein FMN transferase</fullName>
        <ecNumber evidence="2 11">2.7.1.180</ecNumber>
    </recommendedName>
    <alternativeName>
        <fullName evidence="9 11">Flavin transferase</fullName>
    </alternativeName>
</protein>
<dbReference type="InterPro" id="IPR003374">
    <property type="entry name" value="ApbE-like_sf"/>
</dbReference>
<dbReference type="InterPro" id="IPR024932">
    <property type="entry name" value="ApbE"/>
</dbReference>
<evidence type="ECO:0000256" key="9">
    <source>
        <dbReference type="ARBA" id="ARBA00031306"/>
    </source>
</evidence>
<dbReference type="PROSITE" id="PS51257">
    <property type="entry name" value="PROKAR_LIPOPROTEIN"/>
    <property type="match status" value="1"/>
</dbReference>
<comment type="caution">
    <text evidence="13">The sequence shown here is derived from an EMBL/GenBank/DDBJ whole genome shotgun (WGS) entry which is preliminary data.</text>
</comment>
<keyword evidence="14" id="KW-1185">Reference proteome</keyword>
<gene>
    <name evidence="13" type="ORF">GLO26_10840</name>
</gene>
<evidence type="ECO:0000313" key="14">
    <source>
        <dbReference type="Proteomes" id="UP000638836"/>
    </source>
</evidence>
<keyword evidence="12" id="KW-0449">Lipoprotein</keyword>
<feature type="chain" id="PRO_5044993230" description="FAD:protein FMN transferase" evidence="12">
    <location>
        <begin position="22"/>
        <end position="356"/>
    </location>
</feature>
<comment type="catalytic activity">
    <reaction evidence="10 11 12">
        <text>L-threonyl-[protein] + FAD = FMN-L-threonyl-[protein] + AMP + H(+)</text>
        <dbReference type="Rhea" id="RHEA:36847"/>
        <dbReference type="Rhea" id="RHEA-COMP:11060"/>
        <dbReference type="Rhea" id="RHEA-COMP:11061"/>
        <dbReference type="ChEBI" id="CHEBI:15378"/>
        <dbReference type="ChEBI" id="CHEBI:30013"/>
        <dbReference type="ChEBI" id="CHEBI:57692"/>
        <dbReference type="ChEBI" id="CHEBI:74257"/>
        <dbReference type="ChEBI" id="CHEBI:456215"/>
        <dbReference type="EC" id="2.7.1.180"/>
    </reaction>
</comment>